<dbReference type="OrthoDB" id="6604875at2759"/>
<evidence type="ECO:0000313" key="4">
    <source>
        <dbReference type="Proteomes" id="UP000030653"/>
    </source>
</evidence>
<dbReference type="HOGENOM" id="CLU_2183848_0_0_1"/>
<keyword evidence="2" id="KW-1133">Transmembrane helix</keyword>
<reference evidence="3 4" key="1">
    <citation type="journal article" date="2012" name="Science">
        <title>The Paleozoic origin of enzymatic lignin decomposition reconstructed from 31 fungal genomes.</title>
        <authorList>
            <person name="Floudas D."/>
            <person name="Binder M."/>
            <person name="Riley R."/>
            <person name="Barry K."/>
            <person name="Blanchette R.A."/>
            <person name="Henrissat B."/>
            <person name="Martinez A.T."/>
            <person name="Otillar R."/>
            <person name="Spatafora J.W."/>
            <person name="Yadav J.S."/>
            <person name="Aerts A."/>
            <person name="Benoit I."/>
            <person name="Boyd A."/>
            <person name="Carlson A."/>
            <person name="Copeland A."/>
            <person name="Coutinho P.M."/>
            <person name="de Vries R.P."/>
            <person name="Ferreira P."/>
            <person name="Findley K."/>
            <person name="Foster B."/>
            <person name="Gaskell J."/>
            <person name="Glotzer D."/>
            <person name="Gorecki P."/>
            <person name="Heitman J."/>
            <person name="Hesse C."/>
            <person name="Hori C."/>
            <person name="Igarashi K."/>
            <person name="Jurgens J.A."/>
            <person name="Kallen N."/>
            <person name="Kersten P."/>
            <person name="Kohler A."/>
            <person name="Kuees U."/>
            <person name="Kumar T.K.A."/>
            <person name="Kuo A."/>
            <person name="LaButti K."/>
            <person name="Larrondo L.F."/>
            <person name="Lindquist E."/>
            <person name="Ling A."/>
            <person name="Lombard V."/>
            <person name="Lucas S."/>
            <person name="Lundell T."/>
            <person name="Martin R."/>
            <person name="McLaughlin D.J."/>
            <person name="Morgenstern I."/>
            <person name="Morin E."/>
            <person name="Murat C."/>
            <person name="Nagy L.G."/>
            <person name="Nolan M."/>
            <person name="Ohm R.A."/>
            <person name="Patyshakuliyeva A."/>
            <person name="Rokas A."/>
            <person name="Ruiz-Duenas F.J."/>
            <person name="Sabat G."/>
            <person name="Salamov A."/>
            <person name="Samejima M."/>
            <person name="Schmutz J."/>
            <person name="Slot J.C."/>
            <person name="St John F."/>
            <person name="Stenlid J."/>
            <person name="Sun H."/>
            <person name="Sun S."/>
            <person name="Syed K."/>
            <person name="Tsang A."/>
            <person name="Wiebenga A."/>
            <person name="Young D."/>
            <person name="Pisabarro A."/>
            <person name="Eastwood D.C."/>
            <person name="Martin F."/>
            <person name="Cullen D."/>
            <person name="Grigoriev I.V."/>
            <person name="Hibbett D.S."/>
        </authorList>
    </citation>
    <scope>NUCLEOTIDE SEQUENCE [LARGE SCALE GENOMIC DNA]</scope>
    <source>
        <strain evidence="3 4">DJM-731 SS1</strain>
    </source>
</reference>
<evidence type="ECO:0000256" key="2">
    <source>
        <dbReference type="SAM" id="Phobius"/>
    </source>
</evidence>
<keyword evidence="2" id="KW-0812">Transmembrane</keyword>
<name>M5G526_DACPD</name>
<evidence type="ECO:0000256" key="1">
    <source>
        <dbReference type="SAM" id="MobiDB-lite"/>
    </source>
</evidence>
<proteinExistence type="predicted"/>
<sequence>MSTPLSSTIPARPPSASSAPQDPNLPPAYNDKDCLSCRLIGGGILVAFGGQMTYEGRKHFRLAKMAGKGGTGALAMGGLGIGMMLLGVRRLAGGRWRAGGEDQEVQVGA</sequence>
<feature type="region of interest" description="Disordered" evidence="1">
    <location>
        <begin position="1"/>
        <end position="27"/>
    </location>
</feature>
<dbReference type="RefSeq" id="XP_040632260.1">
    <property type="nucleotide sequence ID" value="XM_040769640.1"/>
</dbReference>
<dbReference type="EMBL" id="JH795856">
    <property type="protein sequence ID" value="EJU05366.1"/>
    <property type="molecule type" value="Genomic_DNA"/>
</dbReference>
<feature type="compositionally biased region" description="Low complexity" evidence="1">
    <location>
        <begin position="1"/>
        <end position="22"/>
    </location>
</feature>
<evidence type="ECO:0000313" key="3">
    <source>
        <dbReference type="EMBL" id="EJU05366.1"/>
    </source>
</evidence>
<accession>M5G526</accession>
<protein>
    <recommendedName>
        <fullName evidence="5">DUF4536 domain-containing protein</fullName>
    </recommendedName>
</protein>
<organism evidence="3 4">
    <name type="scientific">Dacryopinax primogenitus (strain DJM 731)</name>
    <name type="common">Brown rot fungus</name>
    <dbReference type="NCBI Taxonomy" id="1858805"/>
    <lineage>
        <taxon>Eukaryota</taxon>
        <taxon>Fungi</taxon>
        <taxon>Dikarya</taxon>
        <taxon>Basidiomycota</taxon>
        <taxon>Agaricomycotina</taxon>
        <taxon>Dacrymycetes</taxon>
        <taxon>Dacrymycetales</taxon>
        <taxon>Dacrymycetaceae</taxon>
        <taxon>Dacryopinax</taxon>
    </lineage>
</organism>
<dbReference type="AlphaFoldDB" id="M5G526"/>
<gene>
    <name evidence="3" type="ORF">DACRYDRAFT_113507</name>
</gene>
<dbReference type="Proteomes" id="UP000030653">
    <property type="component" value="Unassembled WGS sequence"/>
</dbReference>
<evidence type="ECO:0008006" key="5">
    <source>
        <dbReference type="Google" id="ProtNLM"/>
    </source>
</evidence>
<feature type="transmembrane region" description="Helical" evidence="2">
    <location>
        <begin position="69"/>
        <end position="88"/>
    </location>
</feature>
<dbReference type="GeneID" id="63684702"/>
<keyword evidence="2" id="KW-0472">Membrane</keyword>
<keyword evidence="4" id="KW-1185">Reference proteome</keyword>